<evidence type="ECO:0000256" key="1">
    <source>
        <dbReference type="ARBA" id="ARBA00023125"/>
    </source>
</evidence>
<proteinExistence type="predicted"/>
<dbReference type="InterPro" id="IPR029016">
    <property type="entry name" value="GAF-like_dom_sf"/>
</dbReference>
<organism evidence="3 4">
    <name type="scientific">Dactylosporangium salmoneum</name>
    <dbReference type="NCBI Taxonomy" id="53361"/>
    <lineage>
        <taxon>Bacteria</taxon>
        <taxon>Bacillati</taxon>
        <taxon>Actinomycetota</taxon>
        <taxon>Actinomycetes</taxon>
        <taxon>Micromonosporales</taxon>
        <taxon>Micromonosporaceae</taxon>
        <taxon>Dactylosporangium</taxon>
    </lineage>
</organism>
<protein>
    <submittedName>
        <fullName evidence="3">GAF domain-containing protein</fullName>
    </submittedName>
</protein>
<dbReference type="EMBL" id="BAAARV010000102">
    <property type="protein sequence ID" value="GAA2386792.1"/>
    <property type="molecule type" value="Genomic_DNA"/>
</dbReference>
<name>A0ABN3HS91_9ACTN</name>
<dbReference type="InterPro" id="IPR001867">
    <property type="entry name" value="OmpR/PhoB-type_DNA-bd"/>
</dbReference>
<dbReference type="InterPro" id="IPR003018">
    <property type="entry name" value="GAF"/>
</dbReference>
<dbReference type="SMART" id="SM00862">
    <property type="entry name" value="Trans_reg_C"/>
    <property type="match status" value="1"/>
</dbReference>
<dbReference type="RefSeq" id="WP_344619546.1">
    <property type="nucleotide sequence ID" value="NZ_BAAARV010000102.1"/>
</dbReference>
<evidence type="ECO:0000313" key="4">
    <source>
        <dbReference type="Proteomes" id="UP001501444"/>
    </source>
</evidence>
<dbReference type="Pfam" id="PF01590">
    <property type="entry name" value="GAF"/>
    <property type="match status" value="1"/>
</dbReference>
<dbReference type="Gene3D" id="3.30.450.40">
    <property type="match status" value="1"/>
</dbReference>
<evidence type="ECO:0000259" key="2">
    <source>
        <dbReference type="SMART" id="SM00862"/>
    </source>
</evidence>
<feature type="domain" description="OmpR/PhoB-type" evidence="2">
    <location>
        <begin position="242"/>
        <end position="307"/>
    </location>
</feature>
<sequence>MHNPWLALPSGADARERIGQNGRAWDAFLNNQQVGDQVRDVVADSWRRSAAAHLDPDATAPVDLDDDELEDYRGAHPLRHVLPLFRDLLGSFADDGDHLMAVCDAQGRLLWVEGHPTVVRRAEGMNFVAGARWDETHAGTNAPGTAVALDHEVQIFATEHFSRRAQRWTCSAAPIHDPRTGRLLGAIDVTGGDHLANPHSLALVLATARAAETYLATLPSAAPAGPSFGALGRDAGVLSAGGRALRLSPRHSEIVALLCAHPAGLTGDQLAVELYGDGLVNPVTLRAELSRLRHVLGPLLLSRPYRLREPVLSDFAEVPARLAEGDVAGALLAYRGPLLPRSDAPGIVRLRRLIEGQLRAGVRASRDAELLAAWTAAGWGAEDLWMWEALAAALPAGSPRRALALERVARLSEEYAAPAATWLQRSRN</sequence>
<comment type="caution">
    <text evidence="3">The sequence shown here is derived from an EMBL/GenBank/DDBJ whole genome shotgun (WGS) entry which is preliminary data.</text>
</comment>
<accession>A0ABN3HS91</accession>
<keyword evidence="4" id="KW-1185">Reference proteome</keyword>
<reference evidence="3 4" key="1">
    <citation type="journal article" date="2019" name="Int. J. Syst. Evol. Microbiol.">
        <title>The Global Catalogue of Microorganisms (GCM) 10K type strain sequencing project: providing services to taxonomists for standard genome sequencing and annotation.</title>
        <authorList>
            <consortium name="The Broad Institute Genomics Platform"/>
            <consortium name="The Broad Institute Genome Sequencing Center for Infectious Disease"/>
            <person name="Wu L."/>
            <person name="Ma J."/>
        </authorList>
    </citation>
    <scope>NUCLEOTIDE SEQUENCE [LARGE SCALE GENOMIC DNA]</scope>
    <source>
        <strain evidence="3 4">JCM 3272</strain>
    </source>
</reference>
<gene>
    <name evidence="3" type="ORF">GCM10010170_097400</name>
</gene>
<evidence type="ECO:0000313" key="3">
    <source>
        <dbReference type="EMBL" id="GAA2386792.1"/>
    </source>
</evidence>
<keyword evidence="1" id="KW-0238">DNA-binding</keyword>
<dbReference type="Proteomes" id="UP001501444">
    <property type="component" value="Unassembled WGS sequence"/>
</dbReference>